<accession>A0A432Z974</accession>
<evidence type="ECO:0000256" key="3">
    <source>
        <dbReference type="ARBA" id="ARBA00023002"/>
    </source>
</evidence>
<comment type="cofactor">
    <cofactor evidence="1">
        <name>Fe cation</name>
        <dbReference type="ChEBI" id="CHEBI:24875"/>
    </cofactor>
</comment>
<dbReference type="EMBL" id="PIQE01000001">
    <property type="protein sequence ID" value="RUO74475.1"/>
    <property type="molecule type" value="Genomic_DNA"/>
</dbReference>
<protein>
    <submittedName>
        <fullName evidence="6">Alcohol dehydrogenase</fullName>
    </submittedName>
</protein>
<evidence type="ECO:0000259" key="4">
    <source>
        <dbReference type="Pfam" id="PF00465"/>
    </source>
</evidence>
<gene>
    <name evidence="6" type="ORF">CWI80_03810</name>
</gene>
<reference evidence="7" key="1">
    <citation type="journal article" date="2018" name="Front. Microbiol.">
        <title>Genome-Based Analysis Reveals the Taxonomy and Diversity of the Family Idiomarinaceae.</title>
        <authorList>
            <person name="Liu Y."/>
            <person name="Lai Q."/>
            <person name="Shao Z."/>
        </authorList>
    </citation>
    <scope>NUCLEOTIDE SEQUENCE [LARGE SCALE GENOMIC DNA]</scope>
    <source>
        <strain evidence="7">c121</strain>
    </source>
</reference>
<dbReference type="AlphaFoldDB" id="A0A432Z974"/>
<evidence type="ECO:0000256" key="2">
    <source>
        <dbReference type="ARBA" id="ARBA00007358"/>
    </source>
</evidence>
<dbReference type="Proteomes" id="UP000287022">
    <property type="component" value="Unassembled WGS sequence"/>
</dbReference>
<dbReference type="FunFam" id="3.40.50.1970:FF:000003">
    <property type="entry name" value="Alcohol dehydrogenase, iron-containing"/>
    <property type="match status" value="1"/>
</dbReference>
<dbReference type="FunFam" id="1.20.1090.10:FF:000001">
    <property type="entry name" value="Aldehyde-alcohol dehydrogenase"/>
    <property type="match status" value="1"/>
</dbReference>
<feature type="domain" description="Fe-containing alcohol dehydrogenase-like C-terminal" evidence="5">
    <location>
        <begin position="192"/>
        <end position="387"/>
    </location>
</feature>
<dbReference type="InterPro" id="IPR056798">
    <property type="entry name" value="ADH_Fe_C"/>
</dbReference>
<dbReference type="Gene3D" id="1.20.1090.10">
    <property type="entry name" value="Dehydroquinate synthase-like - alpha domain"/>
    <property type="match status" value="1"/>
</dbReference>
<dbReference type="Pfam" id="PF00465">
    <property type="entry name" value="Fe-ADH"/>
    <property type="match status" value="1"/>
</dbReference>
<sequence length="389" mass="41427">MSAATVQVFKTARRLLTGAKSSKNLAEEMRGLNMQRPLIVTDKGVQKAGITASMLRHLADAGMTEVEVYDAISAEPEMHVVEECRALYEQKDCDGIIAIGGGSAMDTGKAVAVYVGDARPLSELFGEDQVTPRKIPLICMPTTAGTGSEVTNISILSDVDAQLKKGIVSNELLPDVAIVAPELTVSCPPSVTAASGIDALVHAVESYLSNFATDITKPLSLAAIRMITKSLSLAYAQPDHLVAREQMATASLMAGLAFGNAGVGAVHALAYPLGGRFHLSHGVSNAVMFAPVMRWNRQACPEKFVDIAIAMGARADITEQDAGNYVLAMIELLCRDVKIPKSLQEFGITEDDLPELAEAASGVTRLLRNNPRELSVADIEAIYREAYQA</sequence>
<dbReference type="InterPro" id="IPR001670">
    <property type="entry name" value="ADH_Fe/GldA"/>
</dbReference>
<dbReference type="PANTHER" id="PTHR11496:SF102">
    <property type="entry name" value="ALCOHOL DEHYDROGENASE 4"/>
    <property type="match status" value="1"/>
</dbReference>
<dbReference type="RefSeq" id="WP_026861676.1">
    <property type="nucleotide sequence ID" value="NZ_JAHVIQ010000001.1"/>
</dbReference>
<dbReference type="InterPro" id="IPR039697">
    <property type="entry name" value="Alcohol_dehydrogenase_Fe"/>
</dbReference>
<dbReference type="Gene3D" id="3.40.50.1970">
    <property type="match status" value="1"/>
</dbReference>
<keyword evidence="3" id="KW-0560">Oxidoreductase</keyword>
<evidence type="ECO:0000313" key="6">
    <source>
        <dbReference type="EMBL" id="RUO74475.1"/>
    </source>
</evidence>
<comment type="caution">
    <text evidence="6">The sequence shown here is derived from an EMBL/GenBank/DDBJ whole genome shotgun (WGS) entry which is preliminary data.</text>
</comment>
<evidence type="ECO:0000313" key="7">
    <source>
        <dbReference type="Proteomes" id="UP000287022"/>
    </source>
</evidence>
<dbReference type="CDD" id="cd08551">
    <property type="entry name" value="Fe-ADH"/>
    <property type="match status" value="1"/>
</dbReference>
<dbReference type="STRING" id="1122124.GCA_000423165_00636"/>
<comment type="similarity">
    <text evidence="2">Belongs to the iron-containing alcohol dehydrogenase family.</text>
</comment>
<feature type="domain" description="Alcohol dehydrogenase iron-type/glycerol dehydrogenase GldA" evidence="4">
    <location>
        <begin position="13"/>
        <end position="181"/>
    </location>
</feature>
<organism evidence="6 7">
    <name type="scientific">Pseudidiomarina sediminum</name>
    <dbReference type="NCBI Taxonomy" id="431675"/>
    <lineage>
        <taxon>Bacteria</taxon>
        <taxon>Pseudomonadati</taxon>
        <taxon>Pseudomonadota</taxon>
        <taxon>Gammaproteobacteria</taxon>
        <taxon>Alteromonadales</taxon>
        <taxon>Idiomarinaceae</taxon>
        <taxon>Pseudidiomarina</taxon>
    </lineage>
</organism>
<evidence type="ECO:0000259" key="5">
    <source>
        <dbReference type="Pfam" id="PF25137"/>
    </source>
</evidence>
<dbReference type="GO" id="GO:0046872">
    <property type="term" value="F:metal ion binding"/>
    <property type="evidence" value="ECO:0007669"/>
    <property type="project" value="InterPro"/>
</dbReference>
<dbReference type="PANTHER" id="PTHR11496">
    <property type="entry name" value="ALCOHOL DEHYDROGENASE"/>
    <property type="match status" value="1"/>
</dbReference>
<proteinExistence type="inferred from homology"/>
<evidence type="ECO:0000256" key="1">
    <source>
        <dbReference type="ARBA" id="ARBA00001962"/>
    </source>
</evidence>
<dbReference type="GO" id="GO:0004022">
    <property type="term" value="F:alcohol dehydrogenase (NAD+) activity"/>
    <property type="evidence" value="ECO:0007669"/>
    <property type="project" value="TreeGrafter"/>
</dbReference>
<name>A0A432Z974_9GAMM</name>
<dbReference type="SUPFAM" id="SSF56796">
    <property type="entry name" value="Dehydroquinate synthase-like"/>
    <property type="match status" value="1"/>
</dbReference>
<keyword evidence="7" id="KW-1185">Reference proteome</keyword>
<dbReference type="Pfam" id="PF25137">
    <property type="entry name" value="ADH_Fe_C"/>
    <property type="match status" value="1"/>
</dbReference>